<reference evidence="2 4" key="1">
    <citation type="submission" date="2018-06" db="EMBL/GenBank/DDBJ databases">
        <title>Complete Genome Sequence of the Microcystin-Degrading Bacterium Sphingosinicella microcystinivorans Strain B-9.</title>
        <authorList>
            <person name="Jin H."/>
            <person name="Nishizawa T."/>
            <person name="Guo Y."/>
            <person name="Nishizawa A."/>
            <person name="Park H."/>
            <person name="Kato H."/>
            <person name="Tsuji K."/>
            <person name="Harada K."/>
        </authorList>
    </citation>
    <scope>NUCLEOTIDE SEQUENCE [LARGE SCALE GENOMIC DNA]</scope>
    <source>
        <strain evidence="2 4">B9</strain>
    </source>
</reference>
<dbReference type="EMBL" id="RBWX01000010">
    <property type="protein sequence ID" value="RKS86496.1"/>
    <property type="molecule type" value="Genomic_DNA"/>
</dbReference>
<reference evidence="3 5" key="2">
    <citation type="submission" date="2018-10" db="EMBL/GenBank/DDBJ databases">
        <title>Genomic Encyclopedia of Type Strains, Phase IV (KMG-IV): sequencing the most valuable type-strain genomes for metagenomic binning, comparative biology and taxonomic classification.</title>
        <authorList>
            <person name="Goeker M."/>
        </authorList>
    </citation>
    <scope>NUCLEOTIDE SEQUENCE [LARGE SCALE GENOMIC DNA]</scope>
    <source>
        <strain evidence="3 5">DSM 19791</strain>
    </source>
</reference>
<dbReference type="RefSeq" id="WP_121052957.1">
    <property type="nucleotide sequence ID" value="NZ_AP018711.1"/>
</dbReference>
<dbReference type="EMBL" id="AP018711">
    <property type="protein sequence ID" value="BBE35401.1"/>
    <property type="molecule type" value="Genomic_DNA"/>
</dbReference>
<organism evidence="2 4">
    <name type="scientific">Sphingosinicella microcystinivorans</name>
    <dbReference type="NCBI Taxonomy" id="335406"/>
    <lineage>
        <taxon>Bacteria</taxon>
        <taxon>Pseudomonadati</taxon>
        <taxon>Pseudomonadota</taxon>
        <taxon>Alphaproteobacteria</taxon>
        <taxon>Sphingomonadales</taxon>
        <taxon>Sphingosinicellaceae</taxon>
        <taxon>Sphingosinicella</taxon>
    </lineage>
</organism>
<evidence type="ECO:0000313" key="4">
    <source>
        <dbReference type="Proteomes" id="UP000275727"/>
    </source>
</evidence>
<dbReference type="Proteomes" id="UP000276029">
    <property type="component" value="Unassembled WGS sequence"/>
</dbReference>
<evidence type="ECO:0000256" key="1">
    <source>
        <dbReference type="SAM" id="MobiDB-lite"/>
    </source>
</evidence>
<keyword evidence="5" id="KW-1185">Reference proteome</keyword>
<protein>
    <submittedName>
        <fullName evidence="2">Uncharacterized protein</fullName>
    </submittedName>
</protein>
<feature type="region of interest" description="Disordered" evidence="1">
    <location>
        <begin position="29"/>
        <end position="65"/>
    </location>
</feature>
<evidence type="ECO:0000313" key="5">
    <source>
        <dbReference type="Proteomes" id="UP000276029"/>
    </source>
</evidence>
<evidence type="ECO:0000313" key="3">
    <source>
        <dbReference type="EMBL" id="RKS86496.1"/>
    </source>
</evidence>
<gene>
    <name evidence="3" type="ORF">DFR51_3203</name>
    <name evidence="2" type="ORF">SmB9_30590</name>
</gene>
<name>A0AAD1D9Y7_SPHMI</name>
<dbReference type="Proteomes" id="UP000275727">
    <property type="component" value="Chromosome"/>
</dbReference>
<evidence type="ECO:0000313" key="2">
    <source>
        <dbReference type="EMBL" id="BBE35401.1"/>
    </source>
</evidence>
<sequence length="65" mass="7043">MLTQEPTPVYRTETLGTTTFRTNIAALEPVTPDELAAPNAPRTTTHNPIPGKSLSAVTYHEPLPD</sequence>
<accession>A0AAD1D9Y7</accession>
<dbReference type="AlphaFoldDB" id="A0AAD1D9Y7"/>
<dbReference type="KEGG" id="smic:SmB9_30590"/>
<proteinExistence type="predicted"/>